<dbReference type="InterPro" id="IPR043714">
    <property type="entry name" value="DUF5655"/>
</dbReference>
<comment type="caution">
    <text evidence="2">The sequence shown here is derived from an EMBL/GenBank/DDBJ whole genome shotgun (WGS) entry which is preliminary data.</text>
</comment>
<gene>
    <name evidence="2" type="ORF">MN202_14490</name>
</gene>
<accession>A0ABU8C960</accession>
<evidence type="ECO:0000313" key="2">
    <source>
        <dbReference type="EMBL" id="MEH8018447.1"/>
    </source>
</evidence>
<dbReference type="EMBL" id="JALAAR010000012">
    <property type="protein sequence ID" value="MEH8018447.1"/>
    <property type="molecule type" value="Genomic_DNA"/>
</dbReference>
<dbReference type="InterPro" id="IPR025629">
    <property type="entry name" value="DUF4287"/>
</dbReference>
<feature type="domain" description="DUF5655" evidence="1">
    <location>
        <begin position="81"/>
        <end position="186"/>
    </location>
</feature>
<sequence length="188" mass="20441">MMTDITAAEQSQWRNLEQSSGKSQAEWLELAAKQTFSKHSELVNWLKSEFAIGHGNANLIAHRAKQAAAGGAPGAEDLLAAQYSGAKAALKPLYDQLMSYVQSLGPDVELSPKKAYVSLRRNKQFALLQPSTATRLDLGLNLKDVEPAGKLEASGSFNAMCSHRIRLSTAADIDDSVKHWLAEAYNRG</sequence>
<protein>
    <submittedName>
        <fullName evidence="2">DUF4287 domain-containing protein</fullName>
    </submittedName>
</protein>
<dbReference type="Proteomes" id="UP001375382">
    <property type="component" value="Unassembled WGS sequence"/>
</dbReference>
<dbReference type="Pfam" id="PF18899">
    <property type="entry name" value="DUF5655"/>
    <property type="match status" value="1"/>
</dbReference>
<proteinExistence type="predicted"/>
<evidence type="ECO:0000313" key="3">
    <source>
        <dbReference type="Proteomes" id="UP001375382"/>
    </source>
</evidence>
<organism evidence="2 3">
    <name type="scientific">Rheinheimera muenzenbergensis</name>
    <dbReference type="NCBI Taxonomy" id="1193628"/>
    <lineage>
        <taxon>Bacteria</taxon>
        <taxon>Pseudomonadati</taxon>
        <taxon>Pseudomonadota</taxon>
        <taxon>Gammaproteobacteria</taxon>
        <taxon>Chromatiales</taxon>
        <taxon>Chromatiaceae</taxon>
        <taxon>Rheinheimera</taxon>
    </lineage>
</organism>
<dbReference type="Pfam" id="PF14117">
    <property type="entry name" value="DUF4287"/>
    <property type="match status" value="1"/>
</dbReference>
<evidence type="ECO:0000259" key="1">
    <source>
        <dbReference type="Pfam" id="PF18899"/>
    </source>
</evidence>
<keyword evidence="3" id="KW-1185">Reference proteome</keyword>
<name>A0ABU8C960_9GAMM</name>
<reference evidence="2 3" key="1">
    <citation type="journal article" date="2023" name="Ecotoxicol. Environ. Saf.">
        <title>Mercury remediation potential of mercury-resistant strain Rheinheimera metallidurans sp. nov. isolated from a municipal waste dumping site.</title>
        <authorList>
            <person name="Yadav V."/>
            <person name="Manjhi A."/>
            <person name="Vadakedath N."/>
        </authorList>
    </citation>
    <scope>NUCLEOTIDE SEQUENCE [LARGE SCALE GENOMIC DNA]</scope>
    <source>
        <strain evidence="2 3">E-49</strain>
    </source>
</reference>